<evidence type="ECO:0000256" key="2">
    <source>
        <dbReference type="ARBA" id="ARBA00007441"/>
    </source>
</evidence>
<dbReference type="SUPFAM" id="SSF53383">
    <property type="entry name" value="PLP-dependent transferases"/>
    <property type="match status" value="1"/>
</dbReference>
<dbReference type="EMBL" id="JAQIOY010000003">
    <property type="protein sequence ID" value="MDA7425038.1"/>
    <property type="molecule type" value="Genomic_DNA"/>
</dbReference>
<dbReference type="CDD" id="cd00609">
    <property type="entry name" value="AAT_like"/>
    <property type="match status" value="1"/>
</dbReference>
<keyword evidence="6" id="KW-0663">Pyridoxal phosphate</keyword>
<comment type="caution">
    <text evidence="9">The sequence shown here is derived from an EMBL/GenBank/DDBJ whole genome shotgun (WGS) entry which is preliminary data.</text>
</comment>
<sequence>MFEALKPQPADKILALMQAYREDPRDTKVDLGVGVYKDASGHTPIMRAVKAAEKQLWEVETTKSYTGLAGDPGYADVMIDLILGDAVPRSTVAAAATPGGTGACRQGFDLIKMANPKARVFVSNPTWPNHLSILKHMNMEMVPYRYFDDETRGVDCDGMMADLANVQAGDVVLLHGCCHNPTGANLNLSEWKLVVEHLNKTGAVPMIDIAYQGFGDGLEEDAQGVRLVAGNCPEVLIAASCSKNFGIYRERAGLLMAVCSDPDRGALNQQTLNFLNRQNYSFPPDHGARLVTMVLNDPALRADWATELEEVRLSMLGLREQLASELQRLSGSDRFGFIAQHRGMFSRLGASPDQVEAMRRDSAIYMVGDSRLNIAGLNASTVPILAEAIIKAGV</sequence>
<keyword evidence="10" id="KW-1185">Reference proteome</keyword>
<feature type="domain" description="Aminotransferase class I/classII large" evidence="8">
    <location>
        <begin position="27"/>
        <end position="389"/>
    </location>
</feature>
<dbReference type="InterPro" id="IPR000796">
    <property type="entry name" value="Asp_trans"/>
</dbReference>
<dbReference type="GO" id="GO:0008483">
    <property type="term" value="F:transaminase activity"/>
    <property type="evidence" value="ECO:0007669"/>
    <property type="project" value="UniProtKB-KW"/>
</dbReference>
<gene>
    <name evidence="9" type="ORF">PFY00_09895</name>
</gene>
<keyword evidence="5 7" id="KW-0808">Transferase</keyword>
<evidence type="ECO:0000256" key="1">
    <source>
        <dbReference type="ARBA" id="ARBA00001933"/>
    </source>
</evidence>
<dbReference type="Gene3D" id="3.90.1150.10">
    <property type="entry name" value="Aspartate Aminotransferase, domain 1"/>
    <property type="match status" value="1"/>
</dbReference>
<evidence type="ECO:0000256" key="3">
    <source>
        <dbReference type="ARBA" id="ARBA00011738"/>
    </source>
</evidence>
<evidence type="ECO:0000259" key="8">
    <source>
        <dbReference type="Pfam" id="PF00155"/>
    </source>
</evidence>
<evidence type="ECO:0000256" key="7">
    <source>
        <dbReference type="RuleBase" id="RU000481"/>
    </source>
</evidence>
<comment type="subunit">
    <text evidence="3">Homodimer.</text>
</comment>
<dbReference type="EC" id="2.6.1.-" evidence="7"/>
<evidence type="ECO:0000313" key="9">
    <source>
        <dbReference type="EMBL" id="MDA7425038.1"/>
    </source>
</evidence>
<evidence type="ECO:0000313" key="10">
    <source>
        <dbReference type="Proteomes" id="UP001210720"/>
    </source>
</evidence>
<keyword evidence="4 7" id="KW-0032">Aminotransferase</keyword>
<dbReference type="PANTHER" id="PTHR11879:SF22">
    <property type="entry name" value="ASPARTATE AMINOTRANSFERASE, MITOCHONDRIAL"/>
    <property type="match status" value="1"/>
</dbReference>
<evidence type="ECO:0000256" key="4">
    <source>
        <dbReference type="ARBA" id="ARBA00022576"/>
    </source>
</evidence>
<dbReference type="NCBIfam" id="NF006719">
    <property type="entry name" value="PRK09257.1"/>
    <property type="match status" value="1"/>
</dbReference>
<dbReference type="Proteomes" id="UP001210720">
    <property type="component" value="Unassembled WGS sequence"/>
</dbReference>
<dbReference type="RefSeq" id="WP_271432396.1">
    <property type="nucleotide sequence ID" value="NZ_JAQIOY010000003.1"/>
</dbReference>
<accession>A0ABT4XT89</accession>
<reference evidence="9 10" key="1">
    <citation type="submission" date="2023-01" db="EMBL/GenBank/DDBJ databases">
        <title>Thalassococcus onchidii sp. nov., isolated from a marine invertebrate from the South China Sea.</title>
        <authorList>
            <person name="Xu S."/>
            <person name="Liu Z."/>
            <person name="Xu Y."/>
        </authorList>
    </citation>
    <scope>NUCLEOTIDE SEQUENCE [LARGE SCALE GENOMIC DNA]</scope>
    <source>
        <strain evidence="9 10">KCTC 32084</strain>
    </source>
</reference>
<comment type="cofactor">
    <cofactor evidence="1 7">
        <name>pyridoxal 5'-phosphate</name>
        <dbReference type="ChEBI" id="CHEBI:597326"/>
    </cofactor>
</comment>
<protein>
    <recommendedName>
        <fullName evidence="7">Aminotransferase</fullName>
        <ecNumber evidence="7">2.6.1.-</ecNumber>
    </recommendedName>
</protein>
<evidence type="ECO:0000256" key="6">
    <source>
        <dbReference type="ARBA" id="ARBA00022898"/>
    </source>
</evidence>
<dbReference type="InterPro" id="IPR015421">
    <property type="entry name" value="PyrdxlP-dep_Trfase_major"/>
</dbReference>
<dbReference type="Pfam" id="PF00155">
    <property type="entry name" value="Aminotran_1_2"/>
    <property type="match status" value="1"/>
</dbReference>
<evidence type="ECO:0000256" key="5">
    <source>
        <dbReference type="ARBA" id="ARBA00022679"/>
    </source>
</evidence>
<dbReference type="PANTHER" id="PTHR11879">
    <property type="entry name" value="ASPARTATE AMINOTRANSFERASE"/>
    <property type="match status" value="1"/>
</dbReference>
<dbReference type="Gene3D" id="3.40.640.10">
    <property type="entry name" value="Type I PLP-dependent aspartate aminotransferase-like (Major domain)"/>
    <property type="match status" value="1"/>
</dbReference>
<dbReference type="PRINTS" id="PR00799">
    <property type="entry name" value="TRANSAMINASE"/>
</dbReference>
<dbReference type="InterPro" id="IPR004838">
    <property type="entry name" value="NHTrfase_class1_PyrdxlP-BS"/>
</dbReference>
<comment type="similarity">
    <text evidence="2 7">Belongs to the class-I pyridoxal-phosphate-dependent aminotransferase family.</text>
</comment>
<organism evidence="9 10">
    <name type="scientific">Thalassococcus lentus</name>
    <dbReference type="NCBI Taxonomy" id="1210524"/>
    <lineage>
        <taxon>Bacteria</taxon>
        <taxon>Pseudomonadati</taxon>
        <taxon>Pseudomonadota</taxon>
        <taxon>Alphaproteobacteria</taxon>
        <taxon>Rhodobacterales</taxon>
        <taxon>Roseobacteraceae</taxon>
        <taxon>Thalassococcus</taxon>
    </lineage>
</organism>
<proteinExistence type="inferred from homology"/>
<dbReference type="InterPro" id="IPR015422">
    <property type="entry name" value="PyrdxlP-dep_Trfase_small"/>
</dbReference>
<dbReference type="InterPro" id="IPR004839">
    <property type="entry name" value="Aminotransferase_I/II_large"/>
</dbReference>
<dbReference type="PROSITE" id="PS00105">
    <property type="entry name" value="AA_TRANSFER_CLASS_1"/>
    <property type="match status" value="1"/>
</dbReference>
<dbReference type="InterPro" id="IPR015424">
    <property type="entry name" value="PyrdxlP-dep_Trfase"/>
</dbReference>
<name>A0ABT4XT89_9RHOB</name>